<dbReference type="Pfam" id="PF03595">
    <property type="entry name" value="SLAC1"/>
    <property type="match status" value="1"/>
</dbReference>
<keyword evidence="5 10" id="KW-0812">Transmembrane</keyword>
<gene>
    <name evidence="12" type="primary">A01p021010.1_BraROA</name>
    <name evidence="12" type="ORF">IGI04_001763</name>
</gene>
<dbReference type="CDD" id="cd09323">
    <property type="entry name" value="TDT_SLAC1_like"/>
    <property type="match status" value="1"/>
</dbReference>
<dbReference type="InterPro" id="IPR004695">
    <property type="entry name" value="SLAC1/Mae1/Ssu1/TehA"/>
</dbReference>
<feature type="domain" description="UBC core" evidence="11">
    <location>
        <begin position="528"/>
        <end position="640"/>
    </location>
</feature>
<dbReference type="PANTHER" id="PTHR31269">
    <property type="entry name" value="S-TYPE ANION CHANNEL SLAH3"/>
    <property type="match status" value="1"/>
</dbReference>
<dbReference type="InterPro" id="IPR000608">
    <property type="entry name" value="UBC"/>
</dbReference>
<feature type="transmembrane region" description="Helical" evidence="10">
    <location>
        <begin position="369"/>
        <end position="388"/>
    </location>
</feature>
<feature type="transmembrane region" description="Helical" evidence="10">
    <location>
        <begin position="247"/>
        <end position="264"/>
    </location>
</feature>
<reference evidence="12 13" key="1">
    <citation type="submission" date="2021-03" db="EMBL/GenBank/DDBJ databases">
        <authorList>
            <person name="King G.J."/>
            <person name="Bancroft I."/>
            <person name="Baten A."/>
            <person name="Bloomfield J."/>
            <person name="Borpatragohain P."/>
            <person name="He Z."/>
            <person name="Irish N."/>
            <person name="Irwin J."/>
            <person name="Liu K."/>
            <person name="Mauleon R.P."/>
            <person name="Moore J."/>
            <person name="Morris R."/>
            <person name="Ostergaard L."/>
            <person name="Wang B."/>
            <person name="Wells R."/>
        </authorList>
    </citation>
    <scope>NUCLEOTIDE SEQUENCE [LARGE SCALE GENOMIC DNA]</scope>
    <source>
        <strain evidence="12">R-o-18</strain>
        <tissue evidence="12">Leaf</tissue>
    </source>
</reference>
<evidence type="ECO:0000256" key="3">
    <source>
        <dbReference type="ARBA" id="ARBA00022448"/>
    </source>
</evidence>
<evidence type="ECO:0000256" key="7">
    <source>
        <dbReference type="ARBA" id="ARBA00023065"/>
    </source>
</evidence>
<evidence type="ECO:0000256" key="2">
    <source>
        <dbReference type="ARBA" id="ARBA00007808"/>
    </source>
</evidence>
<comment type="subcellular location">
    <subcellularLocation>
        <location evidence="1">Cell membrane</location>
        <topology evidence="1">Multi-pass membrane protein</topology>
    </subcellularLocation>
</comment>
<name>A0ABQ7NTK7_BRACM</name>
<comment type="similarity">
    <text evidence="2">Belongs to the SLAC1 S-type anion channel family.</text>
</comment>
<dbReference type="InterPro" id="IPR016135">
    <property type="entry name" value="UBQ-conjugating_enzyme/RWD"/>
</dbReference>
<protein>
    <recommendedName>
        <fullName evidence="11">UBC core domain-containing protein</fullName>
    </recommendedName>
</protein>
<comment type="caution">
    <text evidence="12">The sequence shown here is derived from an EMBL/GenBank/DDBJ whole genome shotgun (WGS) entry which is preliminary data.</text>
</comment>
<proteinExistence type="inferred from homology"/>
<evidence type="ECO:0000256" key="8">
    <source>
        <dbReference type="ARBA" id="ARBA00023136"/>
    </source>
</evidence>
<keyword evidence="4" id="KW-1003">Cell membrane</keyword>
<evidence type="ECO:0000256" key="5">
    <source>
        <dbReference type="ARBA" id="ARBA00022692"/>
    </source>
</evidence>
<dbReference type="InterPro" id="IPR038665">
    <property type="entry name" value="Voltage-dep_anion_channel_sf"/>
</dbReference>
<feature type="region of interest" description="Disordered" evidence="9">
    <location>
        <begin position="1"/>
        <end position="25"/>
    </location>
</feature>
<organism evidence="12 13">
    <name type="scientific">Brassica rapa subsp. trilocularis</name>
    <dbReference type="NCBI Taxonomy" id="1813537"/>
    <lineage>
        <taxon>Eukaryota</taxon>
        <taxon>Viridiplantae</taxon>
        <taxon>Streptophyta</taxon>
        <taxon>Embryophyta</taxon>
        <taxon>Tracheophyta</taxon>
        <taxon>Spermatophyta</taxon>
        <taxon>Magnoliopsida</taxon>
        <taxon>eudicotyledons</taxon>
        <taxon>Gunneridae</taxon>
        <taxon>Pentapetalae</taxon>
        <taxon>rosids</taxon>
        <taxon>malvids</taxon>
        <taxon>Brassicales</taxon>
        <taxon>Brassicaceae</taxon>
        <taxon>Brassiceae</taxon>
        <taxon>Brassica</taxon>
    </lineage>
</organism>
<evidence type="ECO:0000259" key="11">
    <source>
        <dbReference type="PROSITE" id="PS50127"/>
    </source>
</evidence>
<evidence type="ECO:0000313" key="12">
    <source>
        <dbReference type="EMBL" id="KAG5414196.1"/>
    </source>
</evidence>
<keyword evidence="8 10" id="KW-0472">Membrane</keyword>
<dbReference type="Gene3D" id="3.10.110.10">
    <property type="entry name" value="Ubiquitin Conjugating Enzyme"/>
    <property type="match status" value="2"/>
</dbReference>
<sequence>MNNTRSASSSVSPATPDLLDNHRQSSCGEFSRLEKRMGPRNMTFHSKSMPRGSMFLDQEAFRSSHDKRYDLFRTMSGKLERQISNLRGKPIDSSLQEEDKEITESLTADRFFEALQGPELETLKEKEKIVLPEDKTWPFLLRFPITSYGMCLGVSSQAIMWKTLATTNAERFLHLTQVVNHVLWWISLVLLLAVSITYLFKTIFFFQAVRREFKHPIRVNFFFAPLISVLFIALGIPHSITSNLPSMLWYFLMAPVLFLEMKIYGQWMSGGQRRLSKVANPTNHLAIIGNFAGALLGASMGLEEGPMFFFAVGLAYYLVLFVTLYQRLPTNETLPKELHPVFFLFVAAPAVASMAWTQLCGSFDLGSRFYYFISLFLYFSLVVRINFFRGFKFSLAWWAYTFPMTAVATATIKYSGEVTGVATQVLSIVMSGAATLMVIGVLVLTVVHAFVKCDLFPNDVAIAISAEQPKQKKWFKQLKNGSFGLKVSDKEDNQIDVEAPPLLNAHTKAATKKNSLGREDTGLLVFEMASKRILKELKDLQKDPPTSCSAGPVAEDMFHWQATIMGPSDSPYSGGVFLVTIHFPPDYPFKPPKVLLSICSLLTDPNPDDPLVPEIAHMYKTDKNKYESTARTWTQKYGMG</sequence>
<feature type="transmembrane region" description="Helical" evidence="10">
    <location>
        <begin position="181"/>
        <end position="200"/>
    </location>
</feature>
<evidence type="ECO:0000256" key="9">
    <source>
        <dbReference type="SAM" id="MobiDB-lite"/>
    </source>
</evidence>
<feature type="transmembrane region" description="Helical" evidence="10">
    <location>
        <begin position="428"/>
        <end position="451"/>
    </location>
</feature>
<feature type="transmembrane region" description="Helical" evidence="10">
    <location>
        <begin position="338"/>
        <end position="357"/>
    </location>
</feature>
<dbReference type="Gene3D" id="1.50.10.150">
    <property type="entry name" value="Voltage-dependent anion channel"/>
    <property type="match status" value="1"/>
</dbReference>
<evidence type="ECO:0000256" key="6">
    <source>
        <dbReference type="ARBA" id="ARBA00022989"/>
    </source>
</evidence>
<evidence type="ECO:0000256" key="4">
    <source>
        <dbReference type="ARBA" id="ARBA00022475"/>
    </source>
</evidence>
<dbReference type="SMART" id="SM00212">
    <property type="entry name" value="UBCc"/>
    <property type="match status" value="1"/>
</dbReference>
<keyword evidence="7" id="KW-0406">Ion transport</keyword>
<evidence type="ECO:0000256" key="10">
    <source>
        <dbReference type="SAM" id="Phobius"/>
    </source>
</evidence>
<dbReference type="InterPro" id="IPR030183">
    <property type="entry name" value="SLAC/SLAH"/>
</dbReference>
<dbReference type="SUPFAM" id="SSF54495">
    <property type="entry name" value="UBC-like"/>
    <property type="match status" value="1"/>
</dbReference>
<feature type="transmembrane region" description="Helical" evidence="10">
    <location>
        <begin position="308"/>
        <end position="326"/>
    </location>
</feature>
<accession>A0ABQ7NTK7</accession>
<evidence type="ECO:0000313" key="13">
    <source>
        <dbReference type="Proteomes" id="UP000823674"/>
    </source>
</evidence>
<dbReference type="EMBL" id="JADBGQ010000001">
    <property type="protein sequence ID" value="KAG5414196.1"/>
    <property type="molecule type" value="Genomic_DNA"/>
</dbReference>
<keyword evidence="6 10" id="KW-1133">Transmembrane helix</keyword>
<keyword evidence="13" id="KW-1185">Reference proteome</keyword>
<feature type="transmembrane region" description="Helical" evidence="10">
    <location>
        <begin position="285"/>
        <end position="302"/>
    </location>
</feature>
<dbReference type="PANTHER" id="PTHR31269:SF51">
    <property type="entry name" value="UBC CORE DOMAIN-CONTAINING PROTEIN"/>
    <property type="match status" value="1"/>
</dbReference>
<feature type="compositionally biased region" description="Polar residues" evidence="9">
    <location>
        <begin position="1"/>
        <end position="13"/>
    </location>
</feature>
<dbReference type="Proteomes" id="UP000823674">
    <property type="component" value="Chromosome A01"/>
</dbReference>
<dbReference type="PROSITE" id="PS50127">
    <property type="entry name" value="UBC_2"/>
    <property type="match status" value="1"/>
</dbReference>
<keyword evidence="3" id="KW-0813">Transport</keyword>
<evidence type="ECO:0000256" key="1">
    <source>
        <dbReference type="ARBA" id="ARBA00004651"/>
    </source>
</evidence>
<feature type="transmembrane region" description="Helical" evidence="10">
    <location>
        <begin position="395"/>
        <end position="416"/>
    </location>
</feature>
<feature type="transmembrane region" description="Helical" evidence="10">
    <location>
        <begin position="221"/>
        <end position="241"/>
    </location>
</feature>
<feature type="transmembrane region" description="Helical" evidence="10">
    <location>
        <begin position="139"/>
        <end position="161"/>
    </location>
</feature>
<dbReference type="Pfam" id="PF00179">
    <property type="entry name" value="UQ_con"/>
    <property type="match status" value="1"/>
</dbReference>